<feature type="domain" description="Putative amidase" evidence="2">
    <location>
        <begin position="254"/>
        <end position="436"/>
    </location>
</feature>
<evidence type="ECO:0000259" key="2">
    <source>
        <dbReference type="Pfam" id="PF12671"/>
    </source>
</evidence>
<dbReference type="AlphaFoldDB" id="A0A174E8E6"/>
<evidence type="ECO:0000256" key="1">
    <source>
        <dbReference type="SAM" id="SignalP"/>
    </source>
</evidence>
<feature type="chain" id="PRO_5008020533" description="Putative amidase domain-containing protein" evidence="1">
    <location>
        <begin position="23"/>
        <end position="562"/>
    </location>
</feature>
<evidence type="ECO:0000313" key="3">
    <source>
        <dbReference type="EMBL" id="CUO33933.1"/>
    </source>
</evidence>
<proteinExistence type="predicted"/>
<keyword evidence="1" id="KW-0732">Signal</keyword>
<organism evidence="3 4">
    <name type="scientific">Flavonifractor plautii</name>
    <name type="common">Fusobacterium plautii</name>
    <dbReference type="NCBI Taxonomy" id="292800"/>
    <lineage>
        <taxon>Bacteria</taxon>
        <taxon>Bacillati</taxon>
        <taxon>Bacillota</taxon>
        <taxon>Clostridia</taxon>
        <taxon>Eubacteriales</taxon>
        <taxon>Oscillospiraceae</taxon>
        <taxon>Flavonifractor</taxon>
    </lineage>
</organism>
<feature type="signal peptide" evidence="1">
    <location>
        <begin position="1"/>
        <end position="22"/>
    </location>
</feature>
<accession>A0A174E8E6</accession>
<evidence type="ECO:0000313" key="4">
    <source>
        <dbReference type="Proteomes" id="UP000095746"/>
    </source>
</evidence>
<sequence length="562" mass="62065">MKKRVIGLTLVVCLLFSTTAFASSTSISQMSPDMNAAIEVATSYLEDAAYSQYFYDAQDLVAHTIEVIPENEKAVLSQSIAEYPSFRSAQAVVPYEDTSINTGTLQAFEENLELHRDSVAYYGHLNELENTTYKYFTPSYDVVDGNIDGDFATVNVYETIDFQYSDCDEPSMMVTHYYISLVKYDGEWLVMSVESDDLFYQTYRDSDFELQEAIEGIDAAFEENEQLALSEPATSDDNVGQLVPAANSSTDRKYIPKNAVNYALTYSSSGDDGNKSPSYRNKNFYWSSESCQLFASQCVWAGFGGSNSPDDINDRLVMDTSGSYQWWSTDSKYNNPDYNDPGSASDKGWNSWIKCSQFKVYVDGVKASSTESGIVCDTHSVPYNSDDLVGNSGLTKSDLIGAVFHVRGKTALGHAIFINNATGTTRQTVYYTCYNSCAKNIRLSTRFPSSKSSTDNKIYVMVPRYLRGANGATSNYLYADLQNALVKGTSGVRQTLYGRSVSAVSSLTMKVYKPNTANAAYTFKASNKNVVSGSVLFNVAGDWKVVVSGTGLDPFTYIIRVV</sequence>
<gene>
    <name evidence="3" type="ORF">ERS852411_01371</name>
</gene>
<name>A0A174E8E6_FLAPL</name>
<dbReference type="EMBL" id="CYZT01000075">
    <property type="protein sequence ID" value="CUO33933.1"/>
    <property type="molecule type" value="Genomic_DNA"/>
</dbReference>
<dbReference type="Pfam" id="PF12671">
    <property type="entry name" value="Amidase_6"/>
    <property type="match status" value="1"/>
</dbReference>
<protein>
    <recommendedName>
        <fullName evidence="2">Putative amidase domain-containing protein</fullName>
    </recommendedName>
</protein>
<dbReference type="RefSeq" id="WP_195328015.1">
    <property type="nucleotide sequence ID" value="NZ_CAXUMB010000043.1"/>
</dbReference>
<reference evidence="3 4" key="1">
    <citation type="submission" date="2015-09" db="EMBL/GenBank/DDBJ databases">
        <authorList>
            <consortium name="Pathogen Informatics"/>
        </authorList>
    </citation>
    <scope>NUCLEOTIDE SEQUENCE [LARGE SCALE GENOMIC DNA]</scope>
    <source>
        <strain evidence="3 4">2789STDY5608854</strain>
    </source>
</reference>
<dbReference type="Proteomes" id="UP000095746">
    <property type="component" value="Unassembled WGS sequence"/>
</dbReference>
<dbReference type="InterPro" id="IPR024301">
    <property type="entry name" value="Amidase_6"/>
</dbReference>